<reference evidence="3 4" key="1">
    <citation type="submission" date="2016-07" db="EMBL/GenBank/DDBJ databases">
        <title>Complete genome sequence of the Lentzea guizhouensis DHS C013.</title>
        <authorList>
            <person name="Cao C."/>
        </authorList>
    </citation>
    <scope>NUCLEOTIDE SEQUENCE [LARGE SCALE GENOMIC DNA]</scope>
    <source>
        <strain evidence="3 4">DHS C013</strain>
    </source>
</reference>
<dbReference type="PANTHER" id="PTHR45527">
    <property type="entry name" value="NONRIBOSOMAL PEPTIDE SYNTHETASE"/>
    <property type="match status" value="1"/>
</dbReference>
<evidence type="ECO:0000259" key="2">
    <source>
        <dbReference type="Pfam" id="PF00501"/>
    </source>
</evidence>
<name>A0A1B2HS14_9PSEU</name>
<dbReference type="Pfam" id="PF00501">
    <property type="entry name" value="AMP-binding"/>
    <property type="match status" value="1"/>
</dbReference>
<accession>A0A1B2HS14</accession>
<dbReference type="AlphaFoldDB" id="A0A1B2HS14"/>
<evidence type="ECO:0000313" key="4">
    <source>
        <dbReference type="Proteomes" id="UP000093053"/>
    </source>
</evidence>
<dbReference type="STRING" id="1586287.BBK82_35185"/>
<evidence type="ECO:0000256" key="1">
    <source>
        <dbReference type="SAM" id="MobiDB-lite"/>
    </source>
</evidence>
<dbReference type="GO" id="GO:0005829">
    <property type="term" value="C:cytosol"/>
    <property type="evidence" value="ECO:0007669"/>
    <property type="project" value="TreeGrafter"/>
</dbReference>
<organism evidence="3 4">
    <name type="scientific">Lentzea guizhouensis</name>
    <dbReference type="NCBI Taxonomy" id="1586287"/>
    <lineage>
        <taxon>Bacteria</taxon>
        <taxon>Bacillati</taxon>
        <taxon>Actinomycetota</taxon>
        <taxon>Actinomycetes</taxon>
        <taxon>Pseudonocardiales</taxon>
        <taxon>Pseudonocardiaceae</taxon>
        <taxon>Lentzea</taxon>
    </lineage>
</organism>
<evidence type="ECO:0000313" key="3">
    <source>
        <dbReference type="EMBL" id="ANZ40482.1"/>
    </source>
</evidence>
<proteinExistence type="predicted"/>
<dbReference type="Proteomes" id="UP000093053">
    <property type="component" value="Chromosome"/>
</dbReference>
<sequence length="133" mass="14454">MLAQGRPLLLALGGEAIGEPLWRALADAENITAVNLYGPTECTVDSVWTEVTDRDRPVIGTPGQGLRAYVLDAGLRPQPVGVPGELHLAGDQVARGYLPARPDRRPVRGRPVRPARQPDVPDRRPGPVDRRRC</sequence>
<feature type="compositionally biased region" description="Basic and acidic residues" evidence="1">
    <location>
        <begin position="119"/>
        <end position="133"/>
    </location>
</feature>
<gene>
    <name evidence="3" type="ORF">BBK82_35185</name>
</gene>
<dbReference type="GO" id="GO:0031177">
    <property type="term" value="F:phosphopantetheine binding"/>
    <property type="evidence" value="ECO:0007669"/>
    <property type="project" value="TreeGrafter"/>
</dbReference>
<dbReference type="InterPro" id="IPR042099">
    <property type="entry name" value="ANL_N_sf"/>
</dbReference>
<keyword evidence="4" id="KW-1185">Reference proteome</keyword>
<protein>
    <recommendedName>
        <fullName evidence="2">AMP-dependent synthetase/ligase domain-containing protein</fullName>
    </recommendedName>
</protein>
<dbReference type="Gene3D" id="3.40.50.12780">
    <property type="entry name" value="N-terminal domain of ligase-like"/>
    <property type="match status" value="1"/>
</dbReference>
<dbReference type="InterPro" id="IPR000873">
    <property type="entry name" value="AMP-dep_synth/lig_dom"/>
</dbReference>
<dbReference type="KEGG" id="led:BBK82_35185"/>
<feature type="region of interest" description="Disordered" evidence="1">
    <location>
        <begin position="95"/>
        <end position="133"/>
    </location>
</feature>
<dbReference type="PANTHER" id="PTHR45527:SF1">
    <property type="entry name" value="FATTY ACID SYNTHASE"/>
    <property type="match status" value="1"/>
</dbReference>
<dbReference type="SUPFAM" id="SSF56801">
    <property type="entry name" value="Acetyl-CoA synthetase-like"/>
    <property type="match status" value="1"/>
</dbReference>
<dbReference type="GO" id="GO:0044550">
    <property type="term" value="P:secondary metabolite biosynthetic process"/>
    <property type="evidence" value="ECO:0007669"/>
    <property type="project" value="TreeGrafter"/>
</dbReference>
<dbReference type="GO" id="GO:0043041">
    <property type="term" value="P:amino acid activation for nonribosomal peptide biosynthetic process"/>
    <property type="evidence" value="ECO:0007669"/>
    <property type="project" value="TreeGrafter"/>
</dbReference>
<dbReference type="EMBL" id="CP016793">
    <property type="protein sequence ID" value="ANZ40482.1"/>
    <property type="molecule type" value="Genomic_DNA"/>
</dbReference>
<feature type="domain" description="AMP-dependent synthetase/ligase" evidence="2">
    <location>
        <begin position="10"/>
        <end position="98"/>
    </location>
</feature>